<keyword evidence="1" id="KW-0472">Membrane</keyword>
<dbReference type="Pfam" id="PF04341">
    <property type="entry name" value="DUF485"/>
    <property type="match status" value="1"/>
</dbReference>
<protein>
    <submittedName>
        <fullName evidence="2">DUF485 domain-containing protein</fullName>
    </submittedName>
</protein>
<accession>A0ABZ2J195</accession>
<gene>
    <name evidence="2" type="ORF">V8247_05375</name>
</gene>
<keyword evidence="3" id="KW-1185">Reference proteome</keyword>
<feature type="transmembrane region" description="Helical" evidence="1">
    <location>
        <begin position="21"/>
        <end position="42"/>
    </location>
</feature>
<name>A0ABZ2J195_9CHLR</name>
<evidence type="ECO:0000313" key="3">
    <source>
        <dbReference type="Proteomes" id="UP001375370"/>
    </source>
</evidence>
<proteinExistence type="predicted"/>
<keyword evidence="1" id="KW-1133">Transmembrane helix</keyword>
<reference evidence="2 3" key="1">
    <citation type="submission" date="2024-03" db="EMBL/GenBank/DDBJ databases">
        <title>A Dehalogenimonas Isolated from Estuarine Sediments Dihaloeliminates Chlorinated Alkanes.</title>
        <authorList>
            <person name="Yang Y."/>
            <person name="Wang H."/>
        </authorList>
    </citation>
    <scope>NUCLEOTIDE SEQUENCE [LARGE SCALE GENOMIC DNA]</scope>
    <source>
        <strain evidence="2 3">W</strain>
    </source>
</reference>
<evidence type="ECO:0000256" key="1">
    <source>
        <dbReference type="SAM" id="Phobius"/>
    </source>
</evidence>
<dbReference type="RefSeq" id="WP_338736816.1">
    <property type="nucleotide sequence ID" value="NZ_CP146612.1"/>
</dbReference>
<feature type="transmembrane region" description="Helical" evidence="1">
    <location>
        <begin position="54"/>
        <end position="75"/>
    </location>
</feature>
<organism evidence="2 3">
    <name type="scientific">Candidatus Dehalogenimonas loeffleri</name>
    <dbReference type="NCBI Taxonomy" id="3127115"/>
    <lineage>
        <taxon>Bacteria</taxon>
        <taxon>Bacillati</taxon>
        <taxon>Chloroflexota</taxon>
        <taxon>Dehalococcoidia</taxon>
        <taxon>Dehalococcoidales</taxon>
        <taxon>Dehalococcoidaceae</taxon>
        <taxon>Dehalogenimonas</taxon>
    </lineage>
</organism>
<evidence type="ECO:0000313" key="2">
    <source>
        <dbReference type="EMBL" id="WWX24700.1"/>
    </source>
</evidence>
<sequence>MNHGPSTDWKVEKSGSYKSKLGLIMFAIFTPIYMGFVLMSVISPSFMATDVGDLNISIVYGFFIIILAIVLAVVYNKLCSNKEKHDDPVTHEREDKV</sequence>
<dbReference type="Proteomes" id="UP001375370">
    <property type="component" value="Chromosome"/>
</dbReference>
<dbReference type="InterPro" id="IPR007436">
    <property type="entry name" value="DUF485"/>
</dbReference>
<dbReference type="EMBL" id="CP146612">
    <property type="protein sequence ID" value="WWX24700.1"/>
    <property type="molecule type" value="Genomic_DNA"/>
</dbReference>
<keyword evidence="1" id="KW-0812">Transmembrane</keyword>